<dbReference type="InterPro" id="IPR022742">
    <property type="entry name" value="Hydrolase_4"/>
</dbReference>
<organism evidence="2">
    <name type="scientific">Rheinheimera sp. BAL341</name>
    <dbReference type="NCBI Taxonomy" id="1708203"/>
    <lineage>
        <taxon>Bacteria</taxon>
        <taxon>Pseudomonadati</taxon>
        <taxon>Pseudomonadota</taxon>
        <taxon>Gammaproteobacteria</taxon>
        <taxon>Chromatiales</taxon>
        <taxon>Chromatiaceae</taxon>
        <taxon>Rheinheimera</taxon>
    </lineage>
</organism>
<keyword evidence="2" id="KW-0378">Hydrolase</keyword>
<dbReference type="SUPFAM" id="SSF53474">
    <property type="entry name" value="alpha/beta-Hydrolases"/>
    <property type="match status" value="1"/>
</dbReference>
<dbReference type="EC" id="3.1.1.5" evidence="2"/>
<dbReference type="PANTHER" id="PTHR11614">
    <property type="entry name" value="PHOSPHOLIPASE-RELATED"/>
    <property type="match status" value="1"/>
</dbReference>
<evidence type="ECO:0000313" key="2">
    <source>
        <dbReference type="EMBL" id="VHO03101.1"/>
    </source>
</evidence>
<accession>A0A486XMY3</accession>
<dbReference type="GO" id="GO:0004622">
    <property type="term" value="F:phosphatidylcholine lysophospholipase activity"/>
    <property type="evidence" value="ECO:0007669"/>
    <property type="project" value="UniProtKB-EC"/>
</dbReference>
<dbReference type="InterPro" id="IPR051044">
    <property type="entry name" value="MAG_DAG_Lipase"/>
</dbReference>
<sequence>MSTLAFPEWQTLGSASSLNLRWQQQLQPFWQQMRSGVLTSSDGLRLSYYFHRTPGAQHAVLISAGRMEMAVKYSELCFELVSAGYSVFILDHRGQGLSQRQLSNRHKGYVTDFSSYQQDLAQFVQQIMLPTGHSQHLALAHSMGSAILAGYLQQQPHPFQAVIMASPMLGIYTGLVPASIAEPVALAYAALNRLFSRDSWYFPGQQNYQEKVFDNNPLTSCAERYCWLLRLYQHYPDAQLGGVTSHWVSAAIKAMRRLQQDAAKWHTPVLLLQAAADKVVSNFAQQSWYQQLPQALYRQKVALPAAKHEIFMESDQIRQQAFIAINQFLRQLPA</sequence>
<dbReference type="Gene3D" id="3.40.50.1820">
    <property type="entry name" value="alpha/beta hydrolase"/>
    <property type="match status" value="1"/>
</dbReference>
<reference evidence="2" key="1">
    <citation type="submission" date="2019-04" db="EMBL/GenBank/DDBJ databases">
        <authorList>
            <person name="Brambilla D."/>
        </authorList>
    </citation>
    <scope>NUCLEOTIDE SEQUENCE</scope>
    <source>
        <strain evidence="2">BAL1</strain>
    </source>
</reference>
<dbReference type="Pfam" id="PF12146">
    <property type="entry name" value="Hydrolase_4"/>
    <property type="match status" value="1"/>
</dbReference>
<dbReference type="InterPro" id="IPR029058">
    <property type="entry name" value="AB_hydrolase_fold"/>
</dbReference>
<feature type="domain" description="Serine aminopeptidase S33" evidence="1">
    <location>
        <begin position="57"/>
        <end position="315"/>
    </location>
</feature>
<dbReference type="EMBL" id="CAAJGR010000078">
    <property type="protein sequence ID" value="VHO03101.1"/>
    <property type="molecule type" value="Genomic_DNA"/>
</dbReference>
<dbReference type="AlphaFoldDB" id="A0A486XMY3"/>
<name>A0A486XMY3_9GAMM</name>
<protein>
    <submittedName>
        <fullName evidence="2">Lysophospholipase L2</fullName>
        <ecNumber evidence="2">3.1.1.5</ecNumber>
    </submittedName>
</protein>
<gene>
    <name evidence="2" type="ORF">BAL341_1251</name>
</gene>
<evidence type="ECO:0000259" key="1">
    <source>
        <dbReference type="Pfam" id="PF12146"/>
    </source>
</evidence>
<proteinExistence type="predicted"/>